<evidence type="ECO:0000256" key="3">
    <source>
        <dbReference type="ARBA" id="ARBA00022640"/>
    </source>
</evidence>
<geneLocation type="plastid" evidence="9"/>
<dbReference type="InterPro" id="IPR036164">
    <property type="entry name" value="bL21-like_sf"/>
</dbReference>
<evidence type="ECO:0000313" key="9">
    <source>
        <dbReference type="EMBL" id="AOL58049.1"/>
    </source>
</evidence>
<evidence type="ECO:0000256" key="1">
    <source>
        <dbReference type="ARBA" id="ARBA00004474"/>
    </source>
</evidence>
<accession>A0A342RZA3</accession>
<organism evidence="9">
    <name type="scientific">Mastocarpus papillatus</name>
    <dbReference type="NCBI Taxonomy" id="31436"/>
    <lineage>
        <taxon>Eukaryota</taxon>
        <taxon>Rhodophyta</taxon>
        <taxon>Florideophyceae</taxon>
        <taxon>Rhodymeniophycidae</taxon>
        <taxon>Gigartinales</taxon>
        <taxon>Phyllophoraceae</taxon>
        <taxon>Mastocarpus</taxon>
    </lineage>
</organism>
<comment type="similarity">
    <text evidence="2">Belongs to the bacterial ribosomal protein bL21 family.</text>
</comment>
<evidence type="ECO:0000256" key="4">
    <source>
        <dbReference type="ARBA" id="ARBA00022730"/>
    </source>
</evidence>
<dbReference type="GeneID" id="29072005"/>
<dbReference type="PANTHER" id="PTHR21349">
    <property type="entry name" value="50S RIBOSOMAL PROTEIN L21"/>
    <property type="match status" value="1"/>
</dbReference>
<proteinExistence type="inferred from homology"/>
<dbReference type="EMBL" id="KX525588">
    <property type="protein sequence ID" value="AOL58049.1"/>
    <property type="molecule type" value="Genomic_DNA"/>
</dbReference>
<dbReference type="Pfam" id="PF00829">
    <property type="entry name" value="Ribosomal_L21p"/>
    <property type="match status" value="1"/>
</dbReference>
<dbReference type="GO" id="GO:0005762">
    <property type="term" value="C:mitochondrial large ribosomal subunit"/>
    <property type="evidence" value="ECO:0007669"/>
    <property type="project" value="TreeGrafter"/>
</dbReference>
<dbReference type="PROSITE" id="PS01169">
    <property type="entry name" value="RIBOSOMAL_L21"/>
    <property type="match status" value="1"/>
</dbReference>
<dbReference type="GO" id="GO:0006412">
    <property type="term" value="P:translation"/>
    <property type="evidence" value="ECO:0007669"/>
    <property type="project" value="InterPro"/>
</dbReference>
<dbReference type="AlphaFoldDB" id="A0A342RZA3"/>
<evidence type="ECO:0000256" key="7">
    <source>
        <dbReference type="ARBA" id="ARBA00023274"/>
    </source>
</evidence>
<keyword evidence="7" id="KW-0687">Ribonucleoprotein</keyword>
<dbReference type="InterPro" id="IPR028909">
    <property type="entry name" value="bL21-like"/>
</dbReference>
<keyword evidence="3 9" id="KW-0934">Plastid</keyword>
<protein>
    <recommendedName>
        <fullName evidence="8">50S ribosomal protein L21, chloroplastic</fullName>
    </recommendedName>
</protein>
<dbReference type="SUPFAM" id="SSF141091">
    <property type="entry name" value="L21p-like"/>
    <property type="match status" value="1"/>
</dbReference>
<reference evidence="9" key="1">
    <citation type="journal article" date="2016" name="Mitochondrial DNA Part B Resour">
        <title>Organellar genome analysis of the heteromorphic red alga Mastocarpus papillatus (Phyllophoraceae, Rhodophyta).</title>
        <authorList>
            <person name="Hughey J.R."/>
            <person name="Mumford T.F."/>
            <person name="Navarrete-Fernandez T.M."/>
            <person name="Huber S.R."/>
            <person name="Freese J.M."/>
            <person name="Murray E.M.C."/>
            <person name="Sissini M.N."/>
            <person name="Gentilhomme A."/>
        </authorList>
    </citation>
    <scope>NUCLEOTIDE SEQUENCE</scope>
</reference>
<keyword evidence="5" id="KW-0694">RNA-binding</keyword>
<name>A0A342RZA3_9FLOR</name>
<dbReference type="GO" id="GO:0009536">
    <property type="term" value="C:plastid"/>
    <property type="evidence" value="ECO:0007669"/>
    <property type="project" value="UniProtKB-SubCell"/>
</dbReference>
<dbReference type="NCBIfam" id="TIGR00061">
    <property type="entry name" value="L21"/>
    <property type="match status" value="1"/>
</dbReference>
<keyword evidence="6 9" id="KW-0689">Ribosomal protein</keyword>
<dbReference type="InterPro" id="IPR001787">
    <property type="entry name" value="Ribosomal_bL21"/>
</dbReference>
<keyword evidence="4" id="KW-0699">rRNA-binding</keyword>
<dbReference type="InterPro" id="IPR018258">
    <property type="entry name" value="Ribosomal_bL21_CS"/>
</dbReference>
<dbReference type="RefSeq" id="YP_009295565.1">
    <property type="nucleotide sequence ID" value="NC_031167.1"/>
</dbReference>
<dbReference type="GO" id="GO:0019843">
    <property type="term" value="F:rRNA binding"/>
    <property type="evidence" value="ECO:0007669"/>
    <property type="project" value="UniProtKB-KW"/>
</dbReference>
<dbReference type="GO" id="GO:0003735">
    <property type="term" value="F:structural constituent of ribosome"/>
    <property type="evidence" value="ECO:0007669"/>
    <property type="project" value="InterPro"/>
</dbReference>
<dbReference type="PANTHER" id="PTHR21349:SF7">
    <property type="entry name" value="LARGE RIBOSOMAL SUBUNIT PROTEIN BL21C"/>
    <property type="match status" value="1"/>
</dbReference>
<evidence type="ECO:0000256" key="2">
    <source>
        <dbReference type="ARBA" id="ARBA00008563"/>
    </source>
</evidence>
<comment type="subcellular location">
    <subcellularLocation>
        <location evidence="1">Plastid</location>
    </subcellularLocation>
</comment>
<sequence>MTYAIIDAGGKQIWIQAGRFYDLNYIKGEPGDVINLNRVLLINQEGNIRIGTPCIKSITIQAKILKHLKSKKITILKMKPKKNYRRKQGHRQQLTRLLIQDIST</sequence>
<evidence type="ECO:0000256" key="5">
    <source>
        <dbReference type="ARBA" id="ARBA00022884"/>
    </source>
</evidence>
<dbReference type="HAMAP" id="MF_01363">
    <property type="entry name" value="Ribosomal_bL21"/>
    <property type="match status" value="1"/>
</dbReference>
<evidence type="ECO:0000256" key="6">
    <source>
        <dbReference type="ARBA" id="ARBA00022980"/>
    </source>
</evidence>
<gene>
    <name evidence="9" type="primary">rpl21</name>
</gene>
<evidence type="ECO:0000256" key="8">
    <source>
        <dbReference type="ARBA" id="ARBA00035397"/>
    </source>
</evidence>